<dbReference type="EMBL" id="HBHY01016079">
    <property type="protein sequence ID" value="CAE0145527.1"/>
    <property type="molecule type" value="Transcribed_RNA"/>
</dbReference>
<sequence length="245" mass="25668">MPLMPVKGYSPQAAADRAARHAAGHLARLSYAADGPTTAANAAERLQLIAAWERDFLLVSGIMGQPNVTDSNPPRADKGVLMRFELLLRVPESRLPRLWHVVVEYRANFTAARPYEVPRKAPAVALDADLRCVDPTALHAPWPSRLKDVPHVRLHARAPLAEGGSAGAGAVGLSALLTPDEAIPSRAARRAAANYSDIGRSAGAPTVHGKAAANGTRSSSGGGGRVGVLGVLASMLCFSSGRAER</sequence>
<reference evidence="1" key="1">
    <citation type="submission" date="2021-01" db="EMBL/GenBank/DDBJ databases">
        <authorList>
            <person name="Corre E."/>
            <person name="Pelletier E."/>
            <person name="Niang G."/>
            <person name="Scheremetjew M."/>
            <person name="Finn R."/>
            <person name="Kale V."/>
            <person name="Holt S."/>
            <person name="Cochrane G."/>
            <person name="Meng A."/>
            <person name="Brown T."/>
            <person name="Cohen L."/>
        </authorList>
    </citation>
    <scope>NUCLEOTIDE SEQUENCE</scope>
    <source>
        <strain evidence="1">RCC927</strain>
    </source>
</reference>
<proteinExistence type="predicted"/>
<organism evidence="1">
    <name type="scientific">Prasinoderma singulare</name>
    <dbReference type="NCBI Taxonomy" id="676789"/>
    <lineage>
        <taxon>Eukaryota</taxon>
        <taxon>Viridiplantae</taxon>
        <taxon>Prasinodermophyta</taxon>
        <taxon>Prasinodermophyceae</taxon>
        <taxon>Prasinodermales</taxon>
        <taxon>Prasinodermaceae</taxon>
        <taxon>Prasinoderma</taxon>
    </lineage>
</organism>
<protein>
    <submittedName>
        <fullName evidence="1">Uncharacterized protein</fullName>
    </submittedName>
</protein>
<gene>
    <name evidence="1" type="ORF">PSIN1315_LOCUS10402</name>
</gene>
<name>A0A7S3BWR8_9VIRI</name>
<evidence type="ECO:0000313" key="1">
    <source>
        <dbReference type="EMBL" id="CAE0145527.1"/>
    </source>
</evidence>
<accession>A0A7S3BWR8</accession>
<dbReference type="AlphaFoldDB" id="A0A7S3BWR8"/>